<accession>A0A4D6H9B9</accession>
<protein>
    <submittedName>
        <fullName evidence="1">Uncharacterized protein</fullName>
    </submittedName>
</protein>
<evidence type="ECO:0000313" key="1">
    <source>
        <dbReference type="EMBL" id="QCC50489.1"/>
    </source>
</evidence>
<reference evidence="1 2" key="1">
    <citation type="journal article" date="2019" name="Nat. Commun.">
        <title>A new type of DNA phosphorothioation-based antiviral system in archaea.</title>
        <authorList>
            <person name="Xiong L."/>
            <person name="Liu S."/>
            <person name="Chen S."/>
            <person name="Xiao Y."/>
            <person name="Zhu B."/>
            <person name="Gao Y."/>
            <person name="Zhang Y."/>
            <person name="Chen B."/>
            <person name="Luo J."/>
            <person name="Deng Z."/>
            <person name="Chen X."/>
            <person name="Wang L."/>
            <person name="Chen S."/>
        </authorList>
    </citation>
    <scope>NUCLEOTIDE SEQUENCE [LARGE SCALE GENOMIC DNA]</scope>
    <source>
        <strain evidence="1 2">CBA1105</strain>
    </source>
</reference>
<keyword evidence="2" id="KW-1185">Reference proteome</keyword>
<organism evidence="1 2">
    <name type="scientific">Halapricum salinum</name>
    <dbReference type="NCBI Taxonomy" id="1457250"/>
    <lineage>
        <taxon>Archaea</taxon>
        <taxon>Methanobacteriati</taxon>
        <taxon>Methanobacteriota</taxon>
        <taxon>Stenosarchaea group</taxon>
        <taxon>Halobacteria</taxon>
        <taxon>Halobacteriales</taxon>
        <taxon>Haloarculaceae</taxon>
        <taxon>Halapricum</taxon>
    </lineage>
</organism>
<dbReference type="Proteomes" id="UP000296706">
    <property type="component" value="Chromosome"/>
</dbReference>
<proteinExistence type="predicted"/>
<dbReference type="AlphaFoldDB" id="A0A4D6H9B9"/>
<sequence length="239" mass="26723">MGVDVPLSAVRSDFEQLRPRVAAADGDPLFRGTHQYGYATIERTYYLSEGVLAVETAYVDGEETVTTVDESWLLEDDGRRVRHTGQELLAFCEDHHYLHRKDDIEFCLDGTAAEGRDPVPDADVTSTFQPATAVEIEDGAALQYEGVHEAGEARVERSFFCSESDGSLRIRTRYIWDGEHLGSFEQSERLLDGGEFVATTGEPVDAFCRRTHLVDPEADIRYCARLVRDEQPSPDAEDV</sequence>
<evidence type="ECO:0000313" key="2">
    <source>
        <dbReference type="Proteomes" id="UP000296706"/>
    </source>
</evidence>
<dbReference type="EMBL" id="CP031310">
    <property type="protein sequence ID" value="QCC50489.1"/>
    <property type="molecule type" value="Genomic_DNA"/>
</dbReference>
<dbReference type="KEGG" id="hsn:DV733_04200"/>
<dbReference type="OrthoDB" id="380747at2157"/>
<dbReference type="STRING" id="1457250.GCA_000755225_03142"/>
<name>A0A4D6H9B9_9EURY</name>
<dbReference type="GeneID" id="39847039"/>
<gene>
    <name evidence="1" type="ORF">DV733_04200</name>
</gene>
<dbReference type="RefSeq" id="WP_049993935.1">
    <property type="nucleotide sequence ID" value="NZ_CP031310.1"/>
</dbReference>